<dbReference type="GO" id="GO:0070967">
    <property type="term" value="F:coenzyme F420 binding"/>
    <property type="evidence" value="ECO:0007669"/>
    <property type="project" value="TreeGrafter"/>
</dbReference>
<evidence type="ECO:0000259" key="2">
    <source>
        <dbReference type="Pfam" id="PF01243"/>
    </source>
</evidence>
<dbReference type="Gene3D" id="2.30.110.10">
    <property type="entry name" value="Electron Transport, Fmn-binding Protein, Chain A"/>
    <property type="match status" value="1"/>
</dbReference>
<comment type="caution">
    <text evidence="3">The sequence shown here is derived from an EMBL/GenBank/DDBJ whole genome shotgun (WGS) entry which is preliminary data.</text>
</comment>
<gene>
    <name evidence="3" type="ORF">AWB90_21195</name>
</gene>
<dbReference type="GO" id="GO:0016627">
    <property type="term" value="F:oxidoreductase activity, acting on the CH-CH group of donors"/>
    <property type="evidence" value="ECO:0007669"/>
    <property type="project" value="TreeGrafter"/>
</dbReference>
<evidence type="ECO:0000256" key="1">
    <source>
        <dbReference type="ARBA" id="ARBA00023002"/>
    </source>
</evidence>
<keyword evidence="1" id="KW-0560">Oxidoreductase</keyword>
<evidence type="ECO:0000313" key="3">
    <source>
        <dbReference type="EMBL" id="ORW41782.1"/>
    </source>
</evidence>
<dbReference type="Pfam" id="PF01243">
    <property type="entry name" value="PNPOx_N"/>
    <property type="match status" value="1"/>
</dbReference>
<sequence length="195" mass="21712">MPITEPDLAQVENDIAELLRTEELGSLAVVGPTGAPAVSMMHFASDGLIVYLHTFTYSRKHEAIARDPRVSYTIAAIPPDGFYGRGQLRAIQVEGRATFVTDPAEIQRAVEVSREQFEWMKDLSLYDTFDKGTAHHQTFIRIDPVEALWNDNRVRLLWRKIVTFTPDGKHVAALSPYETKLRATTPADGDGSAIS</sequence>
<dbReference type="Proteomes" id="UP000193285">
    <property type="component" value="Unassembled WGS sequence"/>
</dbReference>
<protein>
    <recommendedName>
        <fullName evidence="2">Pyridoxamine 5'-phosphate oxidase N-terminal domain-containing protein</fullName>
    </recommendedName>
</protein>
<dbReference type="InterPro" id="IPR052019">
    <property type="entry name" value="F420H2_bilvrd_red/Heme_oxyg"/>
</dbReference>
<dbReference type="PANTHER" id="PTHR35176">
    <property type="entry name" value="HEME OXYGENASE HI_0854-RELATED"/>
    <property type="match status" value="1"/>
</dbReference>
<dbReference type="AlphaFoldDB" id="A0A1X2A737"/>
<organism evidence="3 4">
    <name type="scientific">Mycobacterium paraense</name>
    <dbReference type="NCBI Taxonomy" id="767916"/>
    <lineage>
        <taxon>Bacteria</taxon>
        <taxon>Bacillati</taxon>
        <taxon>Actinomycetota</taxon>
        <taxon>Actinomycetes</taxon>
        <taxon>Mycobacteriales</taxon>
        <taxon>Mycobacteriaceae</taxon>
        <taxon>Mycobacterium</taxon>
        <taxon>Mycobacterium simiae complex</taxon>
    </lineage>
</organism>
<proteinExistence type="predicted"/>
<dbReference type="EMBL" id="LQPN01000063">
    <property type="protein sequence ID" value="ORW41782.1"/>
    <property type="molecule type" value="Genomic_DNA"/>
</dbReference>
<dbReference type="RefSeq" id="WP_172405576.1">
    <property type="nucleotide sequence ID" value="NZ_LQPN01000063.1"/>
</dbReference>
<dbReference type="SUPFAM" id="SSF50475">
    <property type="entry name" value="FMN-binding split barrel"/>
    <property type="match status" value="1"/>
</dbReference>
<dbReference type="PANTHER" id="PTHR35176:SF6">
    <property type="entry name" value="HEME OXYGENASE HI_0854-RELATED"/>
    <property type="match status" value="1"/>
</dbReference>
<reference evidence="3 4" key="1">
    <citation type="journal article" date="2015" name="Emerg. Microbes Infect.">
        <title>Characterization of 17 strains belonging to the Mycobacterium simiae complex and description of Mycobacterium paraense sp. nov.</title>
        <authorList>
            <person name="Fusco da Costa A.R."/>
            <person name="Fedrizzi T."/>
            <person name="Lopes M.L."/>
            <person name="Pecorari M."/>
            <person name="Oliveira da Costa W.L."/>
            <person name="Giacobazzi E."/>
            <person name="da Costa Bahia J.R."/>
            <person name="De Sanctis V."/>
            <person name="Batista Lima K.V."/>
            <person name="Bertorelli R."/>
            <person name="Grottola A."/>
            <person name="Fabio A."/>
            <person name="Mariottini A."/>
            <person name="Ferretti P."/>
            <person name="Di Leva F."/>
            <person name="Fregni Serpini G."/>
            <person name="Tagliazucchi S."/>
            <person name="Rumpianesi F."/>
            <person name="Jousson O."/>
            <person name="Segata N."/>
            <person name="Tortoli E."/>
        </authorList>
    </citation>
    <scope>NUCLEOTIDE SEQUENCE [LARGE SCALE GENOMIC DNA]</scope>
    <source>
        <strain evidence="3 4">IEC33</strain>
    </source>
</reference>
<dbReference type="InterPro" id="IPR011576">
    <property type="entry name" value="Pyridox_Oxase_N"/>
</dbReference>
<feature type="domain" description="Pyridoxamine 5'-phosphate oxidase N-terminal" evidence="2">
    <location>
        <begin position="14"/>
        <end position="146"/>
    </location>
</feature>
<dbReference type="InterPro" id="IPR012349">
    <property type="entry name" value="Split_barrel_FMN-bd"/>
</dbReference>
<accession>A0A1X2A737</accession>
<dbReference type="GO" id="GO:0005829">
    <property type="term" value="C:cytosol"/>
    <property type="evidence" value="ECO:0007669"/>
    <property type="project" value="TreeGrafter"/>
</dbReference>
<name>A0A1X2A737_9MYCO</name>
<evidence type="ECO:0000313" key="4">
    <source>
        <dbReference type="Proteomes" id="UP000193285"/>
    </source>
</evidence>